<proteinExistence type="inferred from homology"/>
<keyword evidence="3" id="KW-0444">Lipid biosynthesis</keyword>
<accession>A0ABQ5Q745</accession>
<dbReference type="Pfam" id="PF00487">
    <property type="entry name" value="FA_desaturase"/>
    <property type="match status" value="1"/>
</dbReference>
<keyword evidence="11" id="KW-0275">Fatty acid biosynthesis</keyword>
<evidence type="ECO:0000256" key="12">
    <source>
        <dbReference type="SAM" id="Phobius"/>
    </source>
</evidence>
<organism evidence="14 15">
    <name type="scientific">Geothrix rubra</name>
    <dbReference type="NCBI Taxonomy" id="2927977"/>
    <lineage>
        <taxon>Bacteria</taxon>
        <taxon>Pseudomonadati</taxon>
        <taxon>Acidobacteriota</taxon>
        <taxon>Holophagae</taxon>
        <taxon>Holophagales</taxon>
        <taxon>Holophagaceae</taxon>
        <taxon>Geothrix</taxon>
    </lineage>
</organism>
<keyword evidence="9" id="KW-0443">Lipid metabolism</keyword>
<comment type="subcellular location">
    <subcellularLocation>
        <location evidence="1">Membrane</location>
        <topology evidence="1">Multi-pass membrane protein</topology>
    </subcellularLocation>
</comment>
<feature type="transmembrane region" description="Helical" evidence="12">
    <location>
        <begin position="9"/>
        <end position="28"/>
    </location>
</feature>
<evidence type="ECO:0000256" key="5">
    <source>
        <dbReference type="ARBA" id="ARBA00022832"/>
    </source>
</evidence>
<keyword evidence="10 12" id="KW-0472">Membrane</keyword>
<evidence type="ECO:0000259" key="13">
    <source>
        <dbReference type="Pfam" id="PF00487"/>
    </source>
</evidence>
<dbReference type="InterPro" id="IPR015876">
    <property type="entry name" value="Acyl-CoA_DS"/>
</dbReference>
<comment type="caution">
    <text evidence="14">The sequence shown here is derived from an EMBL/GenBank/DDBJ whole genome shotgun (WGS) entry which is preliminary data.</text>
</comment>
<dbReference type="PANTHER" id="PTHR11351:SF31">
    <property type="entry name" value="DESATURASE 1, ISOFORM A-RELATED"/>
    <property type="match status" value="1"/>
</dbReference>
<feature type="transmembrane region" description="Helical" evidence="12">
    <location>
        <begin position="153"/>
        <end position="175"/>
    </location>
</feature>
<evidence type="ECO:0000256" key="9">
    <source>
        <dbReference type="ARBA" id="ARBA00023098"/>
    </source>
</evidence>
<evidence type="ECO:0000256" key="2">
    <source>
        <dbReference type="ARBA" id="ARBA00008749"/>
    </source>
</evidence>
<keyword evidence="15" id="KW-1185">Reference proteome</keyword>
<dbReference type="PRINTS" id="PR00075">
    <property type="entry name" value="FACDDSATRASE"/>
</dbReference>
<dbReference type="PANTHER" id="PTHR11351">
    <property type="entry name" value="ACYL-COA DESATURASE"/>
    <property type="match status" value="1"/>
</dbReference>
<keyword evidence="6 12" id="KW-1133">Transmembrane helix</keyword>
<keyword evidence="7" id="KW-0560">Oxidoreductase</keyword>
<dbReference type="RefSeq" id="WP_285726007.1">
    <property type="nucleotide sequence ID" value="NZ_BSDD01000004.1"/>
</dbReference>
<evidence type="ECO:0000256" key="10">
    <source>
        <dbReference type="ARBA" id="ARBA00023136"/>
    </source>
</evidence>
<feature type="domain" description="Fatty acid desaturase" evidence="13">
    <location>
        <begin position="44"/>
        <end position="248"/>
    </location>
</feature>
<reference evidence="14 15" key="1">
    <citation type="journal article" date="2023" name="Antonie Van Leeuwenhoek">
        <title>Mesoterricola silvestris gen. nov., sp. nov., Mesoterricola sediminis sp. nov., Geothrix oryzae sp. nov., Geothrix edaphica sp. nov., Geothrix rubra sp. nov., and Geothrix limicola sp. nov., six novel members of Acidobacteriota isolated from soils.</title>
        <authorList>
            <person name="Itoh H."/>
            <person name="Sugisawa Y."/>
            <person name="Mise K."/>
            <person name="Xu Z."/>
            <person name="Kuniyasu M."/>
            <person name="Ushijima N."/>
            <person name="Kawano K."/>
            <person name="Kobayashi E."/>
            <person name="Shiratori Y."/>
            <person name="Masuda Y."/>
            <person name="Senoo K."/>
        </authorList>
    </citation>
    <scope>NUCLEOTIDE SEQUENCE [LARGE SCALE GENOMIC DNA]</scope>
    <source>
        <strain evidence="14 15">Red803</strain>
    </source>
</reference>
<dbReference type="EMBL" id="BSDD01000004">
    <property type="protein sequence ID" value="GLH70614.1"/>
    <property type="molecule type" value="Genomic_DNA"/>
</dbReference>
<keyword evidence="5" id="KW-0276">Fatty acid metabolism</keyword>
<keyword evidence="4 12" id="KW-0812">Transmembrane</keyword>
<evidence type="ECO:0000256" key="7">
    <source>
        <dbReference type="ARBA" id="ARBA00023002"/>
    </source>
</evidence>
<evidence type="ECO:0000256" key="8">
    <source>
        <dbReference type="ARBA" id="ARBA00023004"/>
    </source>
</evidence>
<name>A0ABQ5Q745_9BACT</name>
<keyword evidence="8" id="KW-0408">Iron</keyword>
<feature type="transmembrane region" description="Helical" evidence="12">
    <location>
        <begin position="40"/>
        <end position="58"/>
    </location>
</feature>
<dbReference type="Proteomes" id="UP001165089">
    <property type="component" value="Unassembled WGS sequence"/>
</dbReference>
<evidence type="ECO:0000313" key="14">
    <source>
        <dbReference type="EMBL" id="GLH70614.1"/>
    </source>
</evidence>
<evidence type="ECO:0000256" key="3">
    <source>
        <dbReference type="ARBA" id="ARBA00022516"/>
    </source>
</evidence>
<evidence type="ECO:0000256" key="1">
    <source>
        <dbReference type="ARBA" id="ARBA00004141"/>
    </source>
</evidence>
<evidence type="ECO:0000256" key="6">
    <source>
        <dbReference type="ARBA" id="ARBA00022989"/>
    </source>
</evidence>
<comment type="similarity">
    <text evidence="2">Belongs to the fatty acid desaturase type 2 family.</text>
</comment>
<sequence>MIKRTPRSWLNTLFLLGTLVLALVLVPWKLATQGLRWSEVGMFLVMYTAIGLAITIGYHRLFSHRAFQAAWPARLAVLLLGAAAFQNSAIAWCSDHRHHHRFVDDPERDPYPVRRGFWYAHWLWVMAGGERPVEGVGDLLRDPLLRWQRRHHFWIGGAVAALPVVAVGLLTGNLVGQLVMGLLVRIVATHHSTFLVNSAAHWFGRQPYTDANSARDNALLAPFTFGEGYHNFHHMWQWDYRNGPRWYQWDPAKWLIAAGAWVGLTWGLRRVSATEMQRARVALEAKRLASRLAPALPEALEVRTALVTAQARMDAALTALQACLDAWCSKKADWERKGQARTESWRRVRAEWRVQRARTRRDLREAWAAWKRARLVARRLALA</sequence>
<evidence type="ECO:0000256" key="11">
    <source>
        <dbReference type="ARBA" id="ARBA00023160"/>
    </source>
</evidence>
<dbReference type="InterPro" id="IPR005804">
    <property type="entry name" value="FA_desaturase_dom"/>
</dbReference>
<evidence type="ECO:0000313" key="15">
    <source>
        <dbReference type="Proteomes" id="UP001165089"/>
    </source>
</evidence>
<dbReference type="CDD" id="cd03505">
    <property type="entry name" value="Delta9-FADS-like"/>
    <property type="match status" value="1"/>
</dbReference>
<gene>
    <name evidence="14" type="ORF">GETHPA_21470</name>
</gene>
<evidence type="ECO:0000256" key="4">
    <source>
        <dbReference type="ARBA" id="ARBA00022692"/>
    </source>
</evidence>
<protein>
    <recommendedName>
        <fullName evidence="13">Fatty acid desaturase domain-containing protein</fullName>
    </recommendedName>
</protein>